<dbReference type="KEGG" id="pbf:CFX0092_A2953"/>
<keyword evidence="2" id="KW-1185">Reference proteome</keyword>
<proteinExistence type="predicted"/>
<reference evidence="1" key="1">
    <citation type="submission" date="2016-01" db="EMBL/GenBank/DDBJ databases">
        <authorList>
            <person name="Mcilroy J.S."/>
            <person name="Karst M S."/>
            <person name="Albertsen M."/>
        </authorList>
    </citation>
    <scope>NUCLEOTIDE SEQUENCE</scope>
    <source>
        <strain evidence="1">Cfx-K</strain>
    </source>
</reference>
<evidence type="ECO:0000313" key="2">
    <source>
        <dbReference type="Proteomes" id="UP000215027"/>
    </source>
</evidence>
<gene>
    <name evidence="1" type="ORF">CFX0092_A2953</name>
</gene>
<accession>A0A160T3P4</accession>
<dbReference type="EMBL" id="LN890655">
    <property type="protein sequence ID" value="CUS04831.2"/>
    <property type="molecule type" value="Genomic_DNA"/>
</dbReference>
<evidence type="ECO:0000313" key="1">
    <source>
        <dbReference type="EMBL" id="CUS04831.2"/>
    </source>
</evidence>
<protein>
    <submittedName>
        <fullName evidence="1">Uncharacterized protein</fullName>
    </submittedName>
</protein>
<dbReference type="Proteomes" id="UP000215027">
    <property type="component" value="Chromosome I"/>
</dbReference>
<sequence length="64" mass="7898">MMKRIYEQYAPDEQVEIIFTKRGEEEWQPALVVRREPPGIWVRTADGREWFMTNTYRIRPIEKR</sequence>
<name>A0A160T3P4_9CHLR</name>
<dbReference type="AlphaFoldDB" id="A0A160T3P4"/>
<dbReference type="RefSeq" id="WP_095044114.1">
    <property type="nucleotide sequence ID" value="NZ_LN890655.1"/>
</dbReference>
<organism evidence="1 2">
    <name type="scientific">Candidatus Promineifilum breve</name>
    <dbReference type="NCBI Taxonomy" id="1806508"/>
    <lineage>
        <taxon>Bacteria</taxon>
        <taxon>Bacillati</taxon>
        <taxon>Chloroflexota</taxon>
        <taxon>Ardenticatenia</taxon>
        <taxon>Candidatus Promineifilales</taxon>
        <taxon>Candidatus Promineifilaceae</taxon>
        <taxon>Candidatus Promineifilum</taxon>
    </lineage>
</organism>